<protein>
    <recommendedName>
        <fullName evidence="9">Gustatory receptor</fullName>
    </recommendedName>
</protein>
<keyword evidence="3 6" id="KW-0812">Transmembrane</keyword>
<feature type="transmembrane region" description="Helical" evidence="6">
    <location>
        <begin position="193"/>
        <end position="219"/>
    </location>
</feature>
<dbReference type="EMBL" id="JBICBT010001326">
    <property type="protein sequence ID" value="KAL3072369.1"/>
    <property type="molecule type" value="Genomic_DNA"/>
</dbReference>
<dbReference type="InterPro" id="IPR019408">
    <property type="entry name" value="7TM_GPCR_serpentine_rcpt_Srab"/>
</dbReference>
<evidence type="ECO:0000256" key="3">
    <source>
        <dbReference type="ARBA" id="ARBA00022692"/>
    </source>
</evidence>
<dbReference type="PANTHER" id="PTHR31216">
    <property type="entry name" value="SERPENTINE RECEPTOR CLASS BETA-1-RELATED-RELATED"/>
    <property type="match status" value="1"/>
</dbReference>
<keyword evidence="4 6" id="KW-1133">Transmembrane helix</keyword>
<feature type="transmembrane region" description="Helical" evidence="6">
    <location>
        <begin position="105"/>
        <end position="126"/>
    </location>
</feature>
<keyword evidence="8" id="KW-1185">Reference proteome</keyword>
<comment type="subcellular location">
    <subcellularLocation>
        <location evidence="1">Membrane</location>
        <topology evidence="1">Multi-pass membrane protein</topology>
    </subcellularLocation>
</comment>
<evidence type="ECO:0000256" key="2">
    <source>
        <dbReference type="ARBA" id="ARBA00006860"/>
    </source>
</evidence>
<organism evidence="7 8">
    <name type="scientific">Heterodera trifolii</name>
    <dbReference type="NCBI Taxonomy" id="157864"/>
    <lineage>
        <taxon>Eukaryota</taxon>
        <taxon>Metazoa</taxon>
        <taxon>Ecdysozoa</taxon>
        <taxon>Nematoda</taxon>
        <taxon>Chromadorea</taxon>
        <taxon>Rhabditida</taxon>
        <taxon>Tylenchina</taxon>
        <taxon>Tylenchomorpha</taxon>
        <taxon>Tylenchoidea</taxon>
        <taxon>Heteroderidae</taxon>
        <taxon>Heteroderinae</taxon>
        <taxon>Heterodera</taxon>
    </lineage>
</organism>
<proteinExistence type="inferred from homology"/>
<evidence type="ECO:0000313" key="8">
    <source>
        <dbReference type="Proteomes" id="UP001620626"/>
    </source>
</evidence>
<sequence length="346" mass="39970">MNNSTISNGTNTNCEFIEQLLLMPFYRILTWAQLLIVFAIFGCISALIFFYLRSKITIHGNFMILFANIVFIHLINAFFWGASIVRYKFLTYTYSSNCELLTPVWLAFLLGSPSYIYLVAYSGIHFSIMAERFRATVFVRNYENERFTFGSICALISWSVSFVYMFCVIFTALMDTGAFSKPLGLISLTSKSYNAQGIVCSYYAILALLIITAIGDVWVMRINKRLRNRVSDYWSYSVSTNYQVKENLTVMRLVLPLDISYAILFGIYLLIGIILRRFRVEMSEINYVAFYNTAVTLLLLHSAVTLAIYIQFVKLASANSRRRELRVEPTAKLTEEYFKQLTNQWK</sequence>
<dbReference type="AlphaFoldDB" id="A0ABD2HX90"/>
<accession>A0ABD2HX90</accession>
<dbReference type="Pfam" id="PF10292">
    <property type="entry name" value="7TM_GPCR_Srab"/>
    <property type="match status" value="1"/>
</dbReference>
<name>A0ABD2HX90_9BILA</name>
<evidence type="ECO:0000313" key="7">
    <source>
        <dbReference type="EMBL" id="KAL3072369.1"/>
    </source>
</evidence>
<feature type="transmembrane region" description="Helical" evidence="6">
    <location>
        <begin position="28"/>
        <end position="52"/>
    </location>
</feature>
<evidence type="ECO:0008006" key="9">
    <source>
        <dbReference type="Google" id="ProtNLM"/>
    </source>
</evidence>
<feature type="transmembrane region" description="Helical" evidence="6">
    <location>
        <begin position="253"/>
        <end position="275"/>
    </location>
</feature>
<gene>
    <name evidence="7" type="ORF">niasHT_033587</name>
</gene>
<feature type="transmembrane region" description="Helical" evidence="6">
    <location>
        <begin position="64"/>
        <end position="85"/>
    </location>
</feature>
<comment type="caution">
    <text evidence="7">The sequence shown here is derived from an EMBL/GenBank/DDBJ whole genome shotgun (WGS) entry which is preliminary data.</text>
</comment>
<reference evidence="7 8" key="1">
    <citation type="submission" date="2024-10" db="EMBL/GenBank/DDBJ databases">
        <authorList>
            <person name="Kim D."/>
        </authorList>
    </citation>
    <scope>NUCLEOTIDE SEQUENCE [LARGE SCALE GENOMIC DNA]</scope>
    <source>
        <strain evidence="7">BH-2024</strain>
    </source>
</reference>
<dbReference type="GO" id="GO:0016020">
    <property type="term" value="C:membrane"/>
    <property type="evidence" value="ECO:0007669"/>
    <property type="project" value="UniProtKB-SubCell"/>
</dbReference>
<dbReference type="InterPro" id="IPR002184">
    <property type="entry name" value="7TM_GPCR_serpentine_rcpt_Srb"/>
</dbReference>
<comment type="similarity">
    <text evidence="2">Belongs to the nematode receptor-like protein srb family.</text>
</comment>
<evidence type="ECO:0000256" key="4">
    <source>
        <dbReference type="ARBA" id="ARBA00022989"/>
    </source>
</evidence>
<evidence type="ECO:0000256" key="1">
    <source>
        <dbReference type="ARBA" id="ARBA00004141"/>
    </source>
</evidence>
<evidence type="ECO:0000256" key="5">
    <source>
        <dbReference type="ARBA" id="ARBA00023136"/>
    </source>
</evidence>
<dbReference type="Proteomes" id="UP001620626">
    <property type="component" value="Unassembled WGS sequence"/>
</dbReference>
<feature type="transmembrane region" description="Helical" evidence="6">
    <location>
        <begin position="147"/>
        <end position="173"/>
    </location>
</feature>
<evidence type="ECO:0000256" key="6">
    <source>
        <dbReference type="SAM" id="Phobius"/>
    </source>
</evidence>
<keyword evidence="5 6" id="KW-0472">Membrane</keyword>
<feature type="transmembrane region" description="Helical" evidence="6">
    <location>
        <begin position="287"/>
        <end position="313"/>
    </location>
</feature>